<accession>A0A6D2IMB2</accession>
<dbReference type="Gene3D" id="3.30.70.270">
    <property type="match status" value="2"/>
</dbReference>
<keyword evidence="12" id="KW-0239">DNA-directed DNA polymerase</keyword>
<evidence type="ECO:0000256" key="9">
    <source>
        <dbReference type="ARBA" id="ARBA00022842"/>
    </source>
</evidence>
<evidence type="ECO:0000256" key="8">
    <source>
        <dbReference type="ARBA" id="ARBA00022801"/>
    </source>
</evidence>
<keyword evidence="8" id="KW-0378">Hydrolase</keyword>
<feature type="region of interest" description="Disordered" evidence="16">
    <location>
        <begin position="178"/>
        <end position="197"/>
    </location>
</feature>
<dbReference type="InterPro" id="IPR012337">
    <property type="entry name" value="RNaseH-like_sf"/>
</dbReference>
<keyword evidence="10" id="KW-0229">DNA integration</keyword>
<evidence type="ECO:0000256" key="4">
    <source>
        <dbReference type="ARBA" id="ARBA00022722"/>
    </source>
</evidence>
<evidence type="ECO:0000256" key="7">
    <source>
        <dbReference type="ARBA" id="ARBA00022759"/>
    </source>
</evidence>
<proteinExistence type="predicted"/>
<dbReference type="InterPro" id="IPR001584">
    <property type="entry name" value="Integrase_cat-core"/>
</dbReference>
<sequence>MTDNASLAAQLALIMEHMNNFTVEVKNLAAETRALKEESQALKEESRSQKTSIDALTAAHGQPRKQNVVKFTTADLSDVEIMHQTKGQKVVTSPEAGATSHTPAVSQLLHGGEAKIREEPTSPFSGGPWPQGPVGKERGTRHADGRGDWRLTQIGNTIYDHQQASSHGDFRVTEERTRKKGYDTHRERGLSPESRGFSTAKMEFPPYDATGKLSWVEFKRICKSRFGKADSVNPVGELSNLRHTGTVNEYCKQFEICLGRQTRLTGEQQLWQFCAGLTDSLRKEVQYLRPETIFAAMEYARDNEYKIDNDKRTRTFGGHLAQPTKTFGGGFNRGQDARPRISGQKQKPSLVWKKLTAAEIAERKAKGLCFNCDDSYTPGHTCNPVLFHVRLVSEGENQDDEPYEEEELEISLNAMNGEQNEKTFQVRAVISTGEGWVLLDTGSTHNFIKSSMVERLDLHMIKRSGRVVWDGPSRTIEFQKGPETVVWHGEAEVRESSQASLHAISNTNESLEQWFSEEEEEVFTTPGVVLPLSNGQAKQQLWSITSDLAPDSLAEILKRFAEVFEKPVGLPPQQDCDHKIRLLQGSNPVAVRPYRYPHLLKDEIERQCREMLRNGIIRPSSSPFSSPVLLVKKPDNTWRFCIDYRSLNKITIKDKFPIPVVDELLDELHGARFFTKLDLASGYHQIRMHQEDVEKTAFRTHQGHYEFLVMPFGLANAPSTFQGLMNSVFLKLLRKFVLVFFDDILIYSRTWEEHLQHVESVMELLKANGLLLKQAKCSFGKQEVGYLGHVISREGVKVDLAKIEAIMKWPQPASVKAVHGFLGLSGDYRKFIQDYGAVAAPLTQLLKKTGFQWNEEANKAFITLKRSLSESPVLALPDFSRDFIVECDASGSGIGAMLQQQDHPIAFFSRKLAERHHKLAAYERELIGLAKAVIHWRPYLWGRRFLIRTDHYSLKFLLEQRLSTSPQIHWISKLLGYDFEVEYRSGKTNKVADALSRRSDSNEEEAYDIHALNRSDKGILARLRLEINNDHNLSELRDKIIRGEESSIWEARDGLIFRNGQAYIDAQSSLVQEVVAGFHNFGHEGVQKTMEMIRRDFYWTGWKQTVKDFIANCQVCQKNKWETLQPAGLMQPLTVPTRIWADISMDFVEALPKVSGKTVILVVVDRFSKLLGTNLCFTTAYRPQSDGQTEVVNRTLEMYLRCVTGDAPRKWLTWLPWVEYCYNTSFHTSLKTTPFRLVYGRDPPRLLDYTAGSSQLDEVDVALEQRDEFLEMARERLLEAQQRMKAVYDNHHRSLEFNKGDLVWLKIQPYRQLTIARKAFTKLSPKFYGPFEVLARIGTVSYWLQLPEGSRIYDVFHVSLLKPHRGEPPTSCPVLPPVLQGRVVPAKPVKLLRARQQGKTRQVLAQWTDAVDTCTWEDAKKLIEAYPELELEDKLLVEEGSNDTRYGIMYRRQKH</sequence>
<dbReference type="InterPro" id="IPR050951">
    <property type="entry name" value="Retrovirus_Pol_polyprotein"/>
</dbReference>
<evidence type="ECO:0000256" key="5">
    <source>
        <dbReference type="ARBA" id="ARBA00022723"/>
    </source>
</evidence>
<dbReference type="OrthoDB" id="1105683at2759"/>
<dbReference type="GO" id="GO:0004190">
    <property type="term" value="F:aspartic-type endopeptidase activity"/>
    <property type="evidence" value="ECO:0007669"/>
    <property type="project" value="UniProtKB-KW"/>
</dbReference>
<dbReference type="PROSITE" id="PS50994">
    <property type="entry name" value="INTEGRASE"/>
    <property type="match status" value="1"/>
</dbReference>
<dbReference type="PANTHER" id="PTHR37984">
    <property type="entry name" value="PROTEIN CBG26694"/>
    <property type="match status" value="1"/>
</dbReference>
<dbReference type="InterPro" id="IPR000477">
    <property type="entry name" value="RT_dom"/>
</dbReference>
<feature type="domain" description="Integrase catalytic" evidence="18">
    <location>
        <begin position="1135"/>
        <end position="1242"/>
    </location>
</feature>
<dbReference type="FunFam" id="3.30.70.270:FF:000020">
    <property type="entry name" value="Transposon Tf2-6 polyprotein-like Protein"/>
    <property type="match status" value="1"/>
</dbReference>
<feature type="domain" description="Reverse transcriptase" evidence="17">
    <location>
        <begin position="612"/>
        <end position="791"/>
    </location>
</feature>
<evidence type="ECO:0000256" key="2">
    <source>
        <dbReference type="ARBA" id="ARBA00022679"/>
    </source>
</evidence>
<evidence type="ECO:0000259" key="18">
    <source>
        <dbReference type="PROSITE" id="PS50994"/>
    </source>
</evidence>
<evidence type="ECO:0000256" key="14">
    <source>
        <dbReference type="ARBA" id="ARBA00023172"/>
    </source>
</evidence>
<reference evidence="19" key="1">
    <citation type="submission" date="2020-01" db="EMBL/GenBank/DDBJ databases">
        <authorList>
            <person name="Mishra B."/>
        </authorList>
    </citation>
    <scope>NUCLEOTIDE SEQUENCE [LARGE SCALE GENOMIC DNA]</scope>
</reference>
<dbReference type="Gene3D" id="3.10.10.10">
    <property type="entry name" value="HIV Type 1 Reverse Transcriptase, subunit A, domain 1"/>
    <property type="match status" value="1"/>
</dbReference>
<evidence type="ECO:0000259" key="17">
    <source>
        <dbReference type="PROSITE" id="PS50878"/>
    </source>
</evidence>
<evidence type="ECO:0000313" key="20">
    <source>
        <dbReference type="Proteomes" id="UP000467841"/>
    </source>
</evidence>
<feature type="region of interest" description="Disordered" evidence="16">
    <location>
        <begin position="117"/>
        <end position="147"/>
    </location>
</feature>
<dbReference type="Gene3D" id="3.30.420.10">
    <property type="entry name" value="Ribonuclease H-like superfamily/Ribonuclease H"/>
    <property type="match status" value="1"/>
</dbReference>
<evidence type="ECO:0000256" key="15">
    <source>
        <dbReference type="ARBA" id="ARBA00023268"/>
    </source>
</evidence>
<keyword evidence="1" id="KW-0645">Protease</keyword>
<comment type="caution">
    <text evidence="19">The sequence shown here is derived from an EMBL/GenBank/DDBJ whole genome shotgun (WGS) entry which is preliminary data.</text>
</comment>
<dbReference type="SUPFAM" id="SSF56672">
    <property type="entry name" value="DNA/RNA polymerases"/>
    <property type="match status" value="1"/>
</dbReference>
<dbReference type="CDD" id="cd01647">
    <property type="entry name" value="RT_LTR"/>
    <property type="match status" value="1"/>
</dbReference>
<dbReference type="InterPro" id="IPR041588">
    <property type="entry name" value="Integrase_H2C2"/>
</dbReference>
<gene>
    <name evidence="19" type="ORF">MERR_LOCUS15974</name>
</gene>
<dbReference type="CDD" id="cd09274">
    <property type="entry name" value="RNase_HI_RT_Ty3"/>
    <property type="match status" value="1"/>
</dbReference>
<dbReference type="InterPro" id="IPR043128">
    <property type="entry name" value="Rev_trsase/Diguanyl_cyclase"/>
</dbReference>
<dbReference type="SUPFAM" id="SSF53098">
    <property type="entry name" value="Ribonuclease H-like"/>
    <property type="match status" value="1"/>
</dbReference>
<dbReference type="Pfam" id="PF17921">
    <property type="entry name" value="Integrase_H2C2"/>
    <property type="match status" value="1"/>
</dbReference>
<feature type="compositionally biased region" description="Basic and acidic residues" evidence="16">
    <location>
        <begin position="37"/>
        <end position="48"/>
    </location>
</feature>
<keyword evidence="3" id="KW-0548">Nucleotidyltransferase</keyword>
<dbReference type="Pfam" id="PF17919">
    <property type="entry name" value="RT_RNaseH_2"/>
    <property type="match status" value="1"/>
</dbReference>
<keyword evidence="4" id="KW-0540">Nuclease</keyword>
<evidence type="ECO:0000256" key="12">
    <source>
        <dbReference type="ARBA" id="ARBA00022932"/>
    </source>
</evidence>
<dbReference type="EMBL" id="CACVBM020001073">
    <property type="protein sequence ID" value="CAA7028739.1"/>
    <property type="molecule type" value="Genomic_DNA"/>
</dbReference>
<keyword evidence="6" id="KW-0064">Aspartyl protease</keyword>
<evidence type="ECO:0000256" key="6">
    <source>
        <dbReference type="ARBA" id="ARBA00022750"/>
    </source>
</evidence>
<keyword evidence="7" id="KW-0255">Endonuclease</keyword>
<dbReference type="Pfam" id="PF24626">
    <property type="entry name" value="SH3_Tf2-1"/>
    <property type="match status" value="1"/>
</dbReference>
<dbReference type="GO" id="GO:0015074">
    <property type="term" value="P:DNA integration"/>
    <property type="evidence" value="ECO:0007669"/>
    <property type="project" value="UniProtKB-KW"/>
</dbReference>
<keyword evidence="11" id="KW-0695">RNA-directed DNA polymerase</keyword>
<evidence type="ECO:0008006" key="21">
    <source>
        <dbReference type="Google" id="ProtNLM"/>
    </source>
</evidence>
<feature type="region of interest" description="Disordered" evidence="16">
    <location>
        <begin position="37"/>
        <end position="64"/>
    </location>
</feature>
<keyword evidence="14" id="KW-0233">DNA recombination</keyword>
<dbReference type="Proteomes" id="UP000467841">
    <property type="component" value="Unassembled WGS sequence"/>
</dbReference>
<keyword evidence="5" id="KW-0479">Metal-binding</keyword>
<keyword evidence="13" id="KW-0238">DNA-binding</keyword>
<dbReference type="GO" id="GO:0046872">
    <property type="term" value="F:metal ion binding"/>
    <property type="evidence" value="ECO:0007669"/>
    <property type="project" value="UniProtKB-KW"/>
</dbReference>
<dbReference type="GO" id="GO:0006310">
    <property type="term" value="P:DNA recombination"/>
    <property type="evidence" value="ECO:0007669"/>
    <property type="project" value="UniProtKB-KW"/>
</dbReference>
<feature type="compositionally biased region" description="Basic and acidic residues" evidence="16">
    <location>
        <begin position="135"/>
        <end position="147"/>
    </location>
</feature>
<keyword evidence="2" id="KW-0808">Transferase</keyword>
<dbReference type="GO" id="GO:0006508">
    <property type="term" value="P:proteolysis"/>
    <property type="evidence" value="ECO:0007669"/>
    <property type="project" value="UniProtKB-KW"/>
</dbReference>
<dbReference type="PROSITE" id="PS50878">
    <property type="entry name" value="RT_POL"/>
    <property type="match status" value="1"/>
</dbReference>
<keyword evidence="9" id="KW-0460">Magnesium</keyword>
<dbReference type="GO" id="GO:0004519">
    <property type="term" value="F:endonuclease activity"/>
    <property type="evidence" value="ECO:0007669"/>
    <property type="project" value="UniProtKB-KW"/>
</dbReference>
<keyword evidence="15" id="KW-0511">Multifunctional enzyme</keyword>
<protein>
    <recommendedName>
        <fullName evidence="21">Reverse transcriptase domain-containing protein</fullName>
    </recommendedName>
</protein>
<evidence type="ECO:0000256" key="13">
    <source>
        <dbReference type="ARBA" id="ARBA00023125"/>
    </source>
</evidence>
<organism evidence="19 20">
    <name type="scientific">Microthlaspi erraticum</name>
    <dbReference type="NCBI Taxonomy" id="1685480"/>
    <lineage>
        <taxon>Eukaryota</taxon>
        <taxon>Viridiplantae</taxon>
        <taxon>Streptophyta</taxon>
        <taxon>Embryophyta</taxon>
        <taxon>Tracheophyta</taxon>
        <taxon>Spermatophyta</taxon>
        <taxon>Magnoliopsida</taxon>
        <taxon>eudicotyledons</taxon>
        <taxon>Gunneridae</taxon>
        <taxon>Pentapetalae</taxon>
        <taxon>rosids</taxon>
        <taxon>malvids</taxon>
        <taxon>Brassicales</taxon>
        <taxon>Brassicaceae</taxon>
        <taxon>Coluteocarpeae</taxon>
        <taxon>Microthlaspi</taxon>
    </lineage>
</organism>
<dbReference type="InterPro" id="IPR041577">
    <property type="entry name" value="RT_RNaseH_2"/>
</dbReference>
<keyword evidence="20" id="KW-1185">Reference proteome</keyword>
<evidence type="ECO:0000256" key="16">
    <source>
        <dbReference type="SAM" id="MobiDB-lite"/>
    </source>
</evidence>
<feature type="compositionally biased region" description="Basic and acidic residues" evidence="16">
    <location>
        <begin position="178"/>
        <end position="190"/>
    </location>
</feature>
<evidence type="ECO:0000313" key="19">
    <source>
        <dbReference type="EMBL" id="CAA7028739.1"/>
    </source>
</evidence>
<evidence type="ECO:0000256" key="11">
    <source>
        <dbReference type="ARBA" id="ARBA00022918"/>
    </source>
</evidence>
<name>A0A6D2IMB2_9BRAS</name>
<dbReference type="GO" id="GO:0003887">
    <property type="term" value="F:DNA-directed DNA polymerase activity"/>
    <property type="evidence" value="ECO:0007669"/>
    <property type="project" value="UniProtKB-KW"/>
</dbReference>
<dbReference type="InterPro" id="IPR056924">
    <property type="entry name" value="SH3_Tf2-1"/>
</dbReference>
<evidence type="ECO:0000256" key="3">
    <source>
        <dbReference type="ARBA" id="ARBA00022695"/>
    </source>
</evidence>
<dbReference type="PANTHER" id="PTHR37984:SF5">
    <property type="entry name" value="PROTEIN NYNRIN-LIKE"/>
    <property type="match status" value="1"/>
</dbReference>
<dbReference type="InterPro" id="IPR043502">
    <property type="entry name" value="DNA/RNA_pol_sf"/>
</dbReference>
<dbReference type="GO" id="GO:0003964">
    <property type="term" value="F:RNA-directed DNA polymerase activity"/>
    <property type="evidence" value="ECO:0007669"/>
    <property type="project" value="UniProtKB-KW"/>
</dbReference>
<dbReference type="InterPro" id="IPR036397">
    <property type="entry name" value="RNaseH_sf"/>
</dbReference>
<evidence type="ECO:0000256" key="1">
    <source>
        <dbReference type="ARBA" id="ARBA00022670"/>
    </source>
</evidence>
<dbReference type="Pfam" id="PF00078">
    <property type="entry name" value="RVT_1"/>
    <property type="match status" value="1"/>
</dbReference>
<dbReference type="GO" id="GO:0003677">
    <property type="term" value="F:DNA binding"/>
    <property type="evidence" value="ECO:0007669"/>
    <property type="project" value="UniProtKB-KW"/>
</dbReference>
<evidence type="ECO:0000256" key="10">
    <source>
        <dbReference type="ARBA" id="ARBA00022908"/>
    </source>
</evidence>
<dbReference type="FunFam" id="3.10.10.10:FF:000007">
    <property type="entry name" value="Retrovirus-related Pol polyprotein from transposon 17.6-like Protein"/>
    <property type="match status" value="1"/>
</dbReference>
<dbReference type="Gene3D" id="1.10.340.70">
    <property type="match status" value="1"/>
</dbReference>